<keyword evidence="3" id="KW-1185">Reference proteome</keyword>
<feature type="transmembrane region" description="Helical" evidence="1">
    <location>
        <begin position="163"/>
        <end position="190"/>
    </location>
</feature>
<evidence type="ECO:0000313" key="3">
    <source>
        <dbReference type="Proteomes" id="UP000595894"/>
    </source>
</evidence>
<dbReference type="EMBL" id="CP061035">
    <property type="protein sequence ID" value="QQV78368.1"/>
    <property type="molecule type" value="Genomic_DNA"/>
</dbReference>
<reference evidence="3" key="1">
    <citation type="submission" date="2020-09" db="EMBL/GenBank/DDBJ databases">
        <title>Sphingomonas sp., a new species isolated from pork steak.</title>
        <authorList>
            <person name="Heidler von Heilborn D."/>
        </authorList>
    </citation>
    <scope>NUCLEOTIDE SEQUENCE [LARGE SCALE GENOMIC DNA]</scope>
</reference>
<feature type="transmembrane region" description="Helical" evidence="1">
    <location>
        <begin position="105"/>
        <end position="124"/>
    </location>
</feature>
<feature type="transmembrane region" description="Helical" evidence="1">
    <location>
        <begin position="288"/>
        <end position="309"/>
    </location>
</feature>
<protein>
    <submittedName>
        <fullName evidence="2">Glycosyltransferase family 39 protein</fullName>
    </submittedName>
</protein>
<keyword evidence="1" id="KW-0472">Membrane</keyword>
<feature type="transmembrane region" description="Helical" evidence="1">
    <location>
        <begin position="202"/>
        <end position="227"/>
    </location>
</feature>
<feature type="transmembrane region" description="Helical" evidence="1">
    <location>
        <begin position="131"/>
        <end position="151"/>
    </location>
</feature>
<accession>A0A974NX05</accession>
<feature type="transmembrane region" description="Helical" evidence="1">
    <location>
        <begin position="258"/>
        <end position="276"/>
    </location>
</feature>
<proteinExistence type="predicted"/>
<feature type="transmembrane region" description="Helical" evidence="1">
    <location>
        <begin position="315"/>
        <end position="340"/>
    </location>
</feature>
<sequence>MVRREWVSAAGLLLAAAFFLRGWEFGNSIKGLDEQFYLLIGDRMWSGAVPYVDIWDRKPIGLFLLFAGIRMLGGNGIVQAQIVATVFAATTAFIVYRIARRHVDSLPAILGGMTYLIGAHLLWGGNTQTPVFYNLFIATAAWLVLQTAPSLNAPGDRGRATAAMLLAGLAIQIKTNAAFEGGFFGVWLVWRLYRAGAPLPRIATIGSSLALTGLFPTLIAGASYAAIGHFDAWWFANAVSQLIKHTDHHAAMLRLGETTALVAPVILLVAIGLLRMTDQFSRWSSDALFLGAWAGVCMVDGLALGGFWAHYMLPLVIPAAILSASAYATPRFGLLGFAIFSTYPIVDATLLDHISATDERAHAEATVAAIPDDVTTECMFIYQGPVIYYHLKHACAVTKFMFSDHLRSAAEADALGEDASTALRSALAKRPGVILDVENSLWKEPNRTNNAILAAELRRNYTATARLPQEHHLSGKEWLIVWRRNDLVSRGNRPRNG</sequence>
<dbReference type="Proteomes" id="UP000595894">
    <property type="component" value="Chromosome"/>
</dbReference>
<dbReference type="RefSeq" id="WP_202095293.1">
    <property type="nucleotide sequence ID" value="NZ_CP061035.1"/>
</dbReference>
<dbReference type="AlphaFoldDB" id="A0A974NX05"/>
<feature type="transmembrane region" description="Helical" evidence="1">
    <location>
        <begin position="80"/>
        <end position="99"/>
    </location>
</feature>
<evidence type="ECO:0000313" key="2">
    <source>
        <dbReference type="EMBL" id="QQV78368.1"/>
    </source>
</evidence>
<organism evidence="2 3">
    <name type="scientific">Sphingomonas aliaeris</name>
    <dbReference type="NCBI Taxonomy" id="2759526"/>
    <lineage>
        <taxon>Bacteria</taxon>
        <taxon>Pseudomonadati</taxon>
        <taxon>Pseudomonadota</taxon>
        <taxon>Alphaproteobacteria</taxon>
        <taxon>Sphingomonadales</taxon>
        <taxon>Sphingomonadaceae</taxon>
        <taxon>Sphingomonas</taxon>
    </lineage>
</organism>
<keyword evidence="1" id="KW-1133">Transmembrane helix</keyword>
<keyword evidence="1" id="KW-0812">Transmembrane</keyword>
<gene>
    <name evidence="2" type="ORF">H5J25_06850</name>
</gene>
<name>A0A974NX05_9SPHN</name>
<evidence type="ECO:0000256" key="1">
    <source>
        <dbReference type="SAM" id="Phobius"/>
    </source>
</evidence>
<dbReference type="KEGG" id="sari:H5J25_06850"/>